<protein>
    <submittedName>
        <fullName evidence="1">Uncharacterized protein</fullName>
    </submittedName>
</protein>
<accession>A0ABR8TS82</accession>
<dbReference type="SUPFAM" id="SSF56112">
    <property type="entry name" value="Protein kinase-like (PK-like)"/>
    <property type="match status" value="1"/>
</dbReference>
<gene>
    <name evidence="1" type="ORF">H9642_15715</name>
</gene>
<proteinExistence type="predicted"/>
<name>A0ABR8TS82_9PSED</name>
<evidence type="ECO:0000313" key="1">
    <source>
        <dbReference type="EMBL" id="MBD7978632.1"/>
    </source>
</evidence>
<dbReference type="Proteomes" id="UP000611945">
    <property type="component" value="Unassembled WGS sequence"/>
</dbReference>
<reference evidence="1 2" key="1">
    <citation type="submission" date="2020-08" db="EMBL/GenBank/DDBJ databases">
        <title>A Genomic Blueprint of the Chicken Gut Microbiome.</title>
        <authorList>
            <person name="Gilroy R."/>
            <person name="Ravi A."/>
            <person name="Getino M."/>
            <person name="Pursley I."/>
            <person name="Horton D.L."/>
            <person name="Alikhan N.-F."/>
            <person name="Baker D."/>
            <person name="Gharbi K."/>
            <person name="Hall N."/>
            <person name="Watson M."/>
            <person name="Adriaenssens E.M."/>
            <person name="Foster-Nyarko E."/>
            <person name="Jarju S."/>
            <person name="Secka A."/>
            <person name="Antonio M."/>
            <person name="Oren A."/>
            <person name="Chaudhuri R."/>
            <person name="La Ragione R.M."/>
            <person name="Hildebrand F."/>
            <person name="Pallen M.J."/>
        </authorList>
    </citation>
    <scope>NUCLEOTIDE SEQUENCE [LARGE SCALE GENOMIC DNA]</scope>
    <source>
        <strain evidence="1 2">Sa2CUA2</strain>
    </source>
</reference>
<sequence length="60" mass="7190">MYHQQRQQFDELLPALAEVIHSLHRRGIYFRSLHQGNILQLPEGGFGLINFLDIRFKRDR</sequence>
<dbReference type="RefSeq" id="WP_251837420.1">
    <property type="nucleotide sequence ID" value="NZ_JACSQG010000011.1"/>
</dbReference>
<organism evidence="1 2">
    <name type="scientific">Serpens gallinarum</name>
    <dbReference type="NCBI Taxonomy" id="2763075"/>
    <lineage>
        <taxon>Bacteria</taxon>
        <taxon>Pseudomonadati</taxon>
        <taxon>Pseudomonadota</taxon>
        <taxon>Gammaproteobacteria</taxon>
        <taxon>Pseudomonadales</taxon>
        <taxon>Pseudomonadaceae</taxon>
        <taxon>Pseudomonas</taxon>
    </lineage>
</organism>
<dbReference type="InterPro" id="IPR011009">
    <property type="entry name" value="Kinase-like_dom_sf"/>
</dbReference>
<comment type="caution">
    <text evidence="1">The sequence shown here is derived from an EMBL/GenBank/DDBJ whole genome shotgun (WGS) entry which is preliminary data.</text>
</comment>
<dbReference type="EMBL" id="JACSQG010000011">
    <property type="protein sequence ID" value="MBD7978632.1"/>
    <property type="molecule type" value="Genomic_DNA"/>
</dbReference>
<keyword evidence="2" id="KW-1185">Reference proteome</keyword>
<evidence type="ECO:0000313" key="2">
    <source>
        <dbReference type="Proteomes" id="UP000611945"/>
    </source>
</evidence>